<evidence type="ECO:0000256" key="2">
    <source>
        <dbReference type="ARBA" id="ARBA00023125"/>
    </source>
</evidence>
<dbReference type="Proteomes" id="UP000321574">
    <property type="component" value="Unassembled WGS sequence"/>
</dbReference>
<dbReference type="OrthoDB" id="9797223at2"/>
<dbReference type="PANTHER" id="PTHR41247:SF1">
    <property type="entry name" value="HTH-TYPE TRANSCRIPTIONAL REPRESSOR YCNK"/>
    <property type="match status" value="1"/>
</dbReference>
<dbReference type="Gene3D" id="3.30.70.2050">
    <property type="match status" value="1"/>
</dbReference>
<dbReference type="AlphaFoldDB" id="A0A5C8P091"/>
<comment type="caution">
    <text evidence="5">The sequence shown here is derived from an EMBL/GenBank/DDBJ whole genome shotgun (WGS) entry which is preliminary data.</text>
</comment>
<dbReference type="InterPro" id="IPR036388">
    <property type="entry name" value="WH-like_DNA-bd_sf"/>
</dbReference>
<dbReference type="InterPro" id="IPR018356">
    <property type="entry name" value="Tscrpt_reg_HTH_DeoR_CS"/>
</dbReference>
<dbReference type="Pfam" id="PF05573">
    <property type="entry name" value="NosL"/>
    <property type="match status" value="1"/>
</dbReference>
<dbReference type="GO" id="GO:0003677">
    <property type="term" value="F:DNA binding"/>
    <property type="evidence" value="ECO:0007669"/>
    <property type="project" value="UniProtKB-KW"/>
</dbReference>
<keyword evidence="3" id="KW-0804">Transcription</keyword>
<dbReference type="Gene3D" id="1.10.10.10">
    <property type="entry name" value="Winged helix-like DNA-binding domain superfamily/Winged helix DNA-binding domain"/>
    <property type="match status" value="1"/>
</dbReference>
<protein>
    <submittedName>
        <fullName evidence="5">DeoR/GlpR transcriptional regulator</fullName>
    </submittedName>
</protein>
<keyword evidence="2" id="KW-0238">DNA-binding</keyword>
<evidence type="ECO:0000313" key="6">
    <source>
        <dbReference type="Proteomes" id="UP000321574"/>
    </source>
</evidence>
<dbReference type="Pfam" id="PF08220">
    <property type="entry name" value="HTH_DeoR"/>
    <property type="match status" value="1"/>
</dbReference>
<dbReference type="PROSITE" id="PS51000">
    <property type="entry name" value="HTH_DEOR_2"/>
    <property type="match status" value="1"/>
</dbReference>
<dbReference type="EMBL" id="VDUW01000002">
    <property type="protein sequence ID" value="TXL66707.1"/>
    <property type="molecule type" value="Genomic_DNA"/>
</dbReference>
<dbReference type="GO" id="GO:0003700">
    <property type="term" value="F:DNA-binding transcription factor activity"/>
    <property type="evidence" value="ECO:0007669"/>
    <property type="project" value="InterPro"/>
</dbReference>
<name>A0A5C8P091_9BACI</name>
<dbReference type="InterPro" id="IPR008719">
    <property type="entry name" value="N2O_reductase_NosL"/>
</dbReference>
<dbReference type="PANTHER" id="PTHR41247">
    <property type="entry name" value="HTH-TYPE TRANSCRIPTIONAL REPRESSOR YCNK"/>
    <property type="match status" value="1"/>
</dbReference>
<proteinExistence type="predicted"/>
<dbReference type="PROSITE" id="PS00894">
    <property type="entry name" value="HTH_DEOR_1"/>
    <property type="match status" value="1"/>
</dbReference>
<evidence type="ECO:0000256" key="3">
    <source>
        <dbReference type="ARBA" id="ARBA00023163"/>
    </source>
</evidence>
<dbReference type="SUPFAM" id="SSF160387">
    <property type="entry name" value="NosL/MerB-like"/>
    <property type="match status" value="1"/>
</dbReference>
<evidence type="ECO:0000256" key="1">
    <source>
        <dbReference type="ARBA" id="ARBA00023015"/>
    </source>
</evidence>
<dbReference type="SUPFAM" id="SSF46785">
    <property type="entry name" value="Winged helix' DNA-binding domain"/>
    <property type="match status" value="1"/>
</dbReference>
<keyword evidence="6" id="KW-1185">Reference proteome</keyword>
<evidence type="ECO:0000313" key="5">
    <source>
        <dbReference type="EMBL" id="TXL66707.1"/>
    </source>
</evidence>
<reference evidence="5 6" key="1">
    <citation type="submission" date="2019-06" db="EMBL/GenBank/DDBJ databases">
        <title>Cerasibacillus sp. nov., isolated from maize field.</title>
        <authorList>
            <person name="Lin S.-Y."/>
            <person name="Tsai C.-F."/>
            <person name="Young C.-C."/>
        </authorList>
    </citation>
    <scope>NUCLEOTIDE SEQUENCE [LARGE SCALE GENOMIC DNA]</scope>
    <source>
        <strain evidence="5 6">CC-CFT480</strain>
    </source>
</reference>
<sequence>MLPIERRNQIKQLIQDNEHMKISELSKLLGVSEMTIHRDLKPLIKEEFVIKTFGGVTLAKDSATKQIPDDACIICRRPVEERLVFRIIRKDNQIEMACCAHCGLLRFQQIEDQVMQIMTHDFLCHTTINGLTAWYVMDTSLVVSCCKPQVLAFESKKHADQFVKGFGGDVYSFQEALEKLHQKMNSGTCCHHHD</sequence>
<organism evidence="5 6">
    <name type="scientific">Cerasibacillus terrae</name>
    <dbReference type="NCBI Taxonomy" id="2498845"/>
    <lineage>
        <taxon>Bacteria</taxon>
        <taxon>Bacillati</taxon>
        <taxon>Bacillota</taxon>
        <taxon>Bacilli</taxon>
        <taxon>Bacillales</taxon>
        <taxon>Bacillaceae</taxon>
        <taxon>Cerasibacillus</taxon>
    </lineage>
</organism>
<gene>
    <name evidence="5" type="ORF">FHP05_04810</name>
</gene>
<accession>A0A5C8P091</accession>
<keyword evidence="1" id="KW-0805">Transcription regulation</keyword>
<dbReference type="SMART" id="SM00420">
    <property type="entry name" value="HTH_DEOR"/>
    <property type="match status" value="1"/>
</dbReference>
<dbReference type="RefSeq" id="WP_147666106.1">
    <property type="nucleotide sequence ID" value="NZ_VDUW01000002.1"/>
</dbReference>
<evidence type="ECO:0000259" key="4">
    <source>
        <dbReference type="PROSITE" id="PS51000"/>
    </source>
</evidence>
<feature type="domain" description="HTH deoR-type" evidence="4">
    <location>
        <begin position="3"/>
        <end position="58"/>
    </location>
</feature>
<dbReference type="InterPro" id="IPR036390">
    <property type="entry name" value="WH_DNA-bd_sf"/>
</dbReference>
<dbReference type="InterPro" id="IPR001034">
    <property type="entry name" value="DeoR_HTH"/>
</dbReference>